<dbReference type="EMBL" id="CP032382">
    <property type="protein sequence ID" value="AYB31985.1"/>
    <property type="molecule type" value="Genomic_DNA"/>
</dbReference>
<dbReference type="OrthoDB" id="1069215at2"/>
<feature type="coiled-coil region" evidence="1">
    <location>
        <begin position="100"/>
        <end position="131"/>
    </location>
</feature>
<dbReference type="KEGG" id="chk:D4L85_16060"/>
<evidence type="ECO:0000256" key="1">
    <source>
        <dbReference type="SAM" id="Coils"/>
    </source>
</evidence>
<keyword evidence="3" id="KW-1185">Reference proteome</keyword>
<gene>
    <name evidence="2" type="ORF">D4L85_16060</name>
</gene>
<dbReference type="AlphaFoldDB" id="A0A385SPU9"/>
<evidence type="ECO:0000313" key="3">
    <source>
        <dbReference type="Proteomes" id="UP000266183"/>
    </source>
</evidence>
<sequence length="170" mass="19925">MELLKRIKDRTPEYDAIYESLISKFTVLQGGRAGTAGEASTWEQGKYFFTKYEIYMYATLLGLKRNYRIPLSPDGQREKFIAINAWHPQDLADYVVMGVLSKARIDFNKLEEREEKEIEREILNIRKLMEEYANGGFDMIRSKIETEPTFFDNNDNCFIDMLEDNHLNGN</sequence>
<reference evidence="3" key="1">
    <citation type="submission" date="2018-09" db="EMBL/GenBank/DDBJ databases">
        <title>Chryseolinea sp. KIS68-18 isolated from soil.</title>
        <authorList>
            <person name="Weon H.-Y."/>
            <person name="Kwon S.-W."/>
            <person name="Lee S.A."/>
        </authorList>
    </citation>
    <scope>NUCLEOTIDE SEQUENCE [LARGE SCALE GENOMIC DNA]</scope>
    <source>
        <strain evidence="3">KIS68-18</strain>
    </source>
</reference>
<dbReference type="RefSeq" id="WP_119755246.1">
    <property type="nucleotide sequence ID" value="NZ_CP032382.1"/>
</dbReference>
<evidence type="ECO:0000313" key="2">
    <source>
        <dbReference type="EMBL" id="AYB31985.1"/>
    </source>
</evidence>
<keyword evidence="1" id="KW-0175">Coiled coil</keyword>
<name>A0A385SPU9_9BACT</name>
<proteinExistence type="predicted"/>
<protein>
    <submittedName>
        <fullName evidence="2">Uncharacterized protein</fullName>
    </submittedName>
</protein>
<dbReference type="Proteomes" id="UP000266183">
    <property type="component" value="Chromosome"/>
</dbReference>
<organism evidence="2 3">
    <name type="scientific">Chryseolinea soli</name>
    <dbReference type="NCBI Taxonomy" id="2321403"/>
    <lineage>
        <taxon>Bacteria</taxon>
        <taxon>Pseudomonadati</taxon>
        <taxon>Bacteroidota</taxon>
        <taxon>Cytophagia</taxon>
        <taxon>Cytophagales</taxon>
        <taxon>Fulvivirgaceae</taxon>
        <taxon>Chryseolinea</taxon>
    </lineage>
</organism>
<accession>A0A385SPU9</accession>